<evidence type="ECO:0000313" key="3">
    <source>
        <dbReference type="Proteomes" id="UP000250006"/>
    </source>
</evidence>
<organism evidence="2 3">
    <name type="scientific">Actinomyces bovis</name>
    <dbReference type="NCBI Taxonomy" id="1658"/>
    <lineage>
        <taxon>Bacteria</taxon>
        <taxon>Bacillati</taxon>
        <taxon>Actinomycetota</taxon>
        <taxon>Actinomycetes</taxon>
        <taxon>Actinomycetales</taxon>
        <taxon>Actinomycetaceae</taxon>
        <taxon>Actinomyces</taxon>
    </lineage>
</organism>
<name>A0ABY1VM24_9ACTO</name>
<protein>
    <submittedName>
        <fullName evidence="2">Uncharacterized protein</fullName>
    </submittedName>
</protein>
<accession>A0ABY1VM24</accession>
<feature type="compositionally biased region" description="Basic and acidic residues" evidence="1">
    <location>
        <begin position="1"/>
        <end position="10"/>
    </location>
</feature>
<evidence type="ECO:0000313" key="2">
    <source>
        <dbReference type="EMBL" id="SPT53159.1"/>
    </source>
</evidence>
<evidence type="ECO:0000256" key="1">
    <source>
        <dbReference type="SAM" id="MobiDB-lite"/>
    </source>
</evidence>
<proteinExistence type="predicted"/>
<dbReference type="Proteomes" id="UP000250006">
    <property type="component" value="Unassembled WGS sequence"/>
</dbReference>
<keyword evidence="3" id="KW-1185">Reference proteome</keyword>
<dbReference type="EMBL" id="UAPQ01000006">
    <property type="protein sequence ID" value="SPT53159.1"/>
    <property type="molecule type" value="Genomic_DNA"/>
</dbReference>
<reference evidence="2 3" key="1">
    <citation type="submission" date="2018-06" db="EMBL/GenBank/DDBJ databases">
        <authorList>
            <consortium name="Pathogen Informatics"/>
            <person name="Doyle S."/>
        </authorList>
    </citation>
    <scope>NUCLEOTIDE SEQUENCE [LARGE SCALE GENOMIC DNA]</scope>
    <source>
        <strain evidence="2 3">NCTC11535</strain>
    </source>
</reference>
<gene>
    <name evidence="2" type="ORF">NCTC11535_00819</name>
</gene>
<feature type="region of interest" description="Disordered" evidence="1">
    <location>
        <begin position="1"/>
        <end position="21"/>
    </location>
</feature>
<sequence length="40" mass="4531">MTSTRIKRENQPGSERGSFPVNAAFSSAEDFKNYYGGEDW</sequence>
<comment type="caution">
    <text evidence="2">The sequence shown here is derived from an EMBL/GenBank/DDBJ whole genome shotgun (WGS) entry which is preliminary data.</text>
</comment>